<proteinExistence type="predicted"/>
<protein>
    <submittedName>
        <fullName evidence="3">Uncharacterized protein</fullName>
    </submittedName>
</protein>
<evidence type="ECO:0000313" key="4">
    <source>
        <dbReference type="Proteomes" id="UP001479436"/>
    </source>
</evidence>
<accession>A0ABR2WMD5</accession>
<dbReference type="Proteomes" id="UP001479436">
    <property type="component" value="Unassembled WGS sequence"/>
</dbReference>
<feature type="region of interest" description="Disordered" evidence="1">
    <location>
        <begin position="24"/>
        <end position="44"/>
    </location>
</feature>
<keyword evidence="4" id="KW-1185">Reference proteome</keyword>
<keyword evidence="2" id="KW-0732">Signal</keyword>
<evidence type="ECO:0000313" key="3">
    <source>
        <dbReference type="EMBL" id="KAK9762626.1"/>
    </source>
</evidence>
<dbReference type="EMBL" id="JASJQH010000887">
    <property type="protein sequence ID" value="KAK9762626.1"/>
    <property type="molecule type" value="Genomic_DNA"/>
</dbReference>
<comment type="caution">
    <text evidence="3">The sequence shown here is derived from an EMBL/GenBank/DDBJ whole genome shotgun (WGS) entry which is preliminary data.</text>
</comment>
<sequence length="381" mass="41434">MQFAIKVLAGIAAASVAFASASPSEKSTEIRKPARPGRNTTIPAMPEWMKEEGEGFGVTMDVAQAFAEALVGLFNSRQPKSVSPHTIEAEIWSSVWNGGNMYLGVQTRDMEEGDPYLGSIFPGKCSASCNGPSGQTSYNVPLMNANAAATTYIDLEGVSGSNTIAQVQSVQLAANTPAYTFLEAYCFDMGPTTIVGFSSGMHNICLNADIMMTCASITNRWIYTGVDKPVITMFSQGSTIAAHNLYINNVPNMIEWEDDLFNGKDITGALWNYCWTIDVDLGSYDGDGEFQGSSEKCNWNAAANSQSCRITNGQWIAPSTCGKCNGGFAEEDASLNGTEYIKTNSNNPVPKMREEDREKLQQAVGKFKLFREKYEQQPMQN</sequence>
<feature type="chain" id="PRO_5047168393" evidence="2">
    <location>
        <begin position="22"/>
        <end position="381"/>
    </location>
</feature>
<evidence type="ECO:0000256" key="1">
    <source>
        <dbReference type="SAM" id="MobiDB-lite"/>
    </source>
</evidence>
<evidence type="ECO:0000256" key="2">
    <source>
        <dbReference type="SAM" id="SignalP"/>
    </source>
</evidence>
<gene>
    <name evidence="3" type="ORF">K7432_011458</name>
</gene>
<feature type="signal peptide" evidence="2">
    <location>
        <begin position="1"/>
        <end position="21"/>
    </location>
</feature>
<reference evidence="3 4" key="1">
    <citation type="submission" date="2023-04" db="EMBL/GenBank/DDBJ databases">
        <title>Genome of Basidiobolus ranarum AG-B5.</title>
        <authorList>
            <person name="Stajich J.E."/>
            <person name="Carter-House D."/>
            <person name="Gryganskyi A."/>
        </authorList>
    </citation>
    <scope>NUCLEOTIDE SEQUENCE [LARGE SCALE GENOMIC DNA]</scope>
    <source>
        <strain evidence="3 4">AG-B5</strain>
    </source>
</reference>
<name>A0ABR2WMD5_9FUNG</name>
<organism evidence="3 4">
    <name type="scientific">Basidiobolus ranarum</name>
    <dbReference type="NCBI Taxonomy" id="34480"/>
    <lineage>
        <taxon>Eukaryota</taxon>
        <taxon>Fungi</taxon>
        <taxon>Fungi incertae sedis</taxon>
        <taxon>Zoopagomycota</taxon>
        <taxon>Entomophthoromycotina</taxon>
        <taxon>Basidiobolomycetes</taxon>
        <taxon>Basidiobolales</taxon>
        <taxon>Basidiobolaceae</taxon>
        <taxon>Basidiobolus</taxon>
    </lineage>
</organism>